<dbReference type="Proteomes" id="UP000318186">
    <property type="component" value="Unassembled WGS sequence"/>
</dbReference>
<evidence type="ECO:0000313" key="3">
    <source>
        <dbReference type="Proteomes" id="UP000318186"/>
    </source>
</evidence>
<dbReference type="EMBL" id="VIWW01000001">
    <property type="protein sequence ID" value="TWG01657.1"/>
    <property type="molecule type" value="Genomic_DNA"/>
</dbReference>
<feature type="region of interest" description="Disordered" evidence="1">
    <location>
        <begin position="1"/>
        <end position="89"/>
    </location>
</feature>
<feature type="compositionally biased region" description="Pro residues" evidence="1">
    <location>
        <begin position="12"/>
        <end position="21"/>
    </location>
</feature>
<reference evidence="2 3" key="1">
    <citation type="submission" date="2019-06" db="EMBL/GenBank/DDBJ databases">
        <title>Sequencing the genomes of 1000 actinobacteria strains.</title>
        <authorList>
            <person name="Klenk H.-P."/>
        </authorList>
    </citation>
    <scope>NUCLEOTIDE SEQUENCE [LARGE SCALE GENOMIC DNA]</scope>
    <source>
        <strain evidence="2 3">DSM 42059</strain>
    </source>
</reference>
<proteinExistence type="predicted"/>
<sequence length="89" mass="9274">MIADRPRTGPAGPTPRTPGDPPGDDGEDDRLEEALKPSRISWISPADIFGSEPDTSAEKNLDQPADSPACGLSTPAATSANRTMPSSTR</sequence>
<comment type="caution">
    <text evidence="2">The sequence shown here is derived from an EMBL/GenBank/DDBJ whole genome shotgun (WGS) entry which is preliminary data.</text>
</comment>
<accession>A0A561UQJ9</accession>
<evidence type="ECO:0000313" key="2">
    <source>
        <dbReference type="EMBL" id="TWG01657.1"/>
    </source>
</evidence>
<feature type="compositionally biased region" description="Polar residues" evidence="1">
    <location>
        <begin position="75"/>
        <end position="89"/>
    </location>
</feature>
<evidence type="ECO:0000256" key="1">
    <source>
        <dbReference type="SAM" id="MobiDB-lite"/>
    </source>
</evidence>
<name>A0A561UQJ9_9ACTN</name>
<gene>
    <name evidence="2" type="ORF">FHX80_1143</name>
</gene>
<protein>
    <submittedName>
        <fullName evidence="2">Uncharacterized protein</fullName>
    </submittedName>
</protein>
<organism evidence="2 3">
    <name type="scientific">Streptomyces brevispora</name>
    <dbReference type="NCBI Taxonomy" id="887462"/>
    <lineage>
        <taxon>Bacteria</taxon>
        <taxon>Bacillati</taxon>
        <taxon>Actinomycetota</taxon>
        <taxon>Actinomycetes</taxon>
        <taxon>Kitasatosporales</taxon>
        <taxon>Streptomycetaceae</taxon>
        <taxon>Streptomyces</taxon>
    </lineage>
</organism>
<feature type="compositionally biased region" description="Acidic residues" evidence="1">
    <location>
        <begin position="22"/>
        <end position="31"/>
    </location>
</feature>
<dbReference type="AlphaFoldDB" id="A0A561UQJ9"/>